<evidence type="ECO:0000313" key="1">
    <source>
        <dbReference type="EMBL" id="ORY65153.1"/>
    </source>
</evidence>
<protein>
    <submittedName>
        <fullName evidence="1">Uncharacterized protein</fullName>
    </submittedName>
</protein>
<feature type="non-terminal residue" evidence="1">
    <location>
        <position position="1"/>
    </location>
</feature>
<evidence type="ECO:0000313" key="2">
    <source>
        <dbReference type="Proteomes" id="UP000193689"/>
    </source>
</evidence>
<gene>
    <name evidence="1" type="ORF">BCR38DRAFT_297037</name>
</gene>
<dbReference type="RefSeq" id="XP_040716305.1">
    <property type="nucleotide sequence ID" value="XM_040854509.1"/>
</dbReference>
<dbReference type="Gene3D" id="3.30.70.330">
    <property type="match status" value="1"/>
</dbReference>
<accession>A0A1Y2E0S6</accession>
<dbReference type="Proteomes" id="UP000193689">
    <property type="component" value="Unassembled WGS sequence"/>
</dbReference>
<dbReference type="InterPro" id="IPR012677">
    <property type="entry name" value="Nucleotide-bd_a/b_plait_sf"/>
</dbReference>
<dbReference type="InParanoid" id="A0A1Y2E0S6"/>
<dbReference type="EMBL" id="MCFJ01000006">
    <property type="protein sequence ID" value="ORY65153.1"/>
    <property type="molecule type" value="Genomic_DNA"/>
</dbReference>
<comment type="caution">
    <text evidence="1">The sequence shown here is derived from an EMBL/GenBank/DDBJ whole genome shotgun (WGS) entry which is preliminary data.</text>
</comment>
<dbReference type="GeneID" id="63770721"/>
<dbReference type="GO" id="GO:0003676">
    <property type="term" value="F:nucleic acid binding"/>
    <property type="evidence" value="ECO:0007669"/>
    <property type="project" value="InterPro"/>
</dbReference>
<dbReference type="AlphaFoldDB" id="A0A1Y2E0S6"/>
<dbReference type="OrthoDB" id="3508416at2759"/>
<dbReference type="SUPFAM" id="SSF54928">
    <property type="entry name" value="RNA-binding domain, RBD"/>
    <property type="match status" value="1"/>
</dbReference>
<feature type="non-terminal residue" evidence="1">
    <location>
        <position position="159"/>
    </location>
</feature>
<dbReference type="InterPro" id="IPR035979">
    <property type="entry name" value="RBD_domain_sf"/>
</dbReference>
<sequence length="159" mass="17912">ANASVWVAGLPYDVTYHELLASIRGCGKVKWTNIDFPRDATGTATAQVIFFRHIAAKRFIAQGQIGQVVVNGARVEVSWNRVKTVEEDDTDKSRVLRISGPQNMISERQLMAFLMANFQFDIDDVIEVWSSEESACLEVRFASWRSQAHTAKIALCQEY</sequence>
<name>A0A1Y2E0S6_9PEZI</name>
<organism evidence="1 2">
    <name type="scientific">Pseudomassariella vexata</name>
    <dbReference type="NCBI Taxonomy" id="1141098"/>
    <lineage>
        <taxon>Eukaryota</taxon>
        <taxon>Fungi</taxon>
        <taxon>Dikarya</taxon>
        <taxon>Ascomycota</taxon>
        <taxon>Pezizomycotina</taxon>
        <taxon>Sordariomycetes</taxon>
        <taxon>Xylariomycetidae</taxon>
        <taxon>Amphisphaeriales</taxon>
        <taxon>Pseudomassariaceae</taxon>
        <taxon>Pseudomassariella</taxon>
    </lineage>
</organism>
<keyword evidence="2" id="KW-1185">Reference proteome</keyword>
<proteinExistence type="predicted"/>
<reference evidence="1 2" key="1">
    <citation type="submission" date="2016-07" db="EMBL/GenBank/DDBJ databases">
        <title>Pervasive Adenine N6-methylation of Active Genes in Fungi.</title>
        <authorList>
            <consortium name="DOE Joint Genome Institute"/>
            <person name="Mondo S.J."/>
            <person name="Dannebaum R.O."/>
            <person name="Kuo R.C."/>
            <person name="Labutti K."/>
            <person name="Haridas S."/>
            <person name="Kuo A."/>
            <person name="Salamov A."/>
            <person name="Ahrendt S.R."/>
            <person name="Lipzen A."/>
            <person name="Sullivan W."/>
            <person name="Andreopoulos W.B."/>
            <person name="Clum A."/>
            <person name="Lindquist E."/>
            <person name="Daum C."/>
            <person name="Ramamoorthy G.K."/>
            <person name="Gryganskyi A."/>
            <person name="Culley D."/>
            <person name="Magnuson J.K."/>
            <person name="James T.Y."/>
            <person name="O'Malley M.A."/>
            <person name="Stajich J.E."/>
            <person name="Spatafora J.W."/>
            <person name="Visel A."/>
            <person name="Grigoriev I.V."/>
        </authorList>
    </citation>
    <scope>NUCLEOTIDE SEQUENCE [LARGE SCALE GENOMIC DNA]</scope>
    <source>
        <strain evidence="1 2">CBS 129021</strain>
    </source>
</reference>